<dbReference type="EMBL" id="CAACYH010000004">
    <property type="protein sequence ID" value="VFB13001.1"/>
    <property type="molecule type" value="Genomic_DNA"/>
</dbReference>
<dbReference type="EMBL" id="SLXB01000010">
    <property type="protein sequence ID" value="TCO92178.1"/>
    <property type="molecule type" value="Genomic_DNA"/>
</dbReference>
<dbReference type="Proteomes" id="UP000396835">
    <property type="component" value="Unassembled WGS sequence"/>
</dbReference>
<gene>
    <name evidence="1" type="ORF">EV202_11034</name>
    <name evidence="2" type="ORF">NCTC7812_00517</name>
</gene>
<proteinExistence type="predicted"/>
<reference evidence="1 3" key="2">
    <citation type="submission" date="2019-03" db="EMBL/GenBank/DDBJ databases">
        <title>Genomic Encyclopedia of Type Strains, Phase IV (KMG-IV): sequencing the most valuable type-strain genomes for metagenomic binning, comparative biology and taxonomic classification.</title>
        <authorList>
            <person name="Goeker M."/>
        </authorList>
    </citation>
    <scope>NUCLEOTIDE SEQUENCE [LARGE SCALE GENOMIC DNA]</scope>
    <source>
        <strain evidence="1 3">DSM 23917</strain>
    </source>
</reference>
<evidence type="ECO:0000313" key="2">
    <source>
        <dbReference type="EMBL" id="VFB13001.1"/>
    </source>
</evidence>
<reference evidence="2 4" key="1">
    <citation type="submission" date="2019-02" db="EMBL/GenBank/DDBJ databases">
        <authorList>
            <consortium name="Pathogen Informatics"/>
        </authorList>
    </citation>
    <scope>NUCLEOTIDE SEQUENCE [LARGE SCALE GENOMIC DNA]</scope>
    <source>
        <strain evidence="2 4">3012STDY7078512</strain>
    </source>
</reference>
<protein>
    <submittedName>
        <fullName evidence="2">Uncharacterized protein</fullName>
    </submittedName>
</protein>
<evidence type="ECO:0000313" key="4">
    <source>
        <dbReference type="Proteomes" id="UP000396835"/>
    </source>
</evidence>
<dbReference type="AlphaFoldDB" id="A0A449I0P2"/>
<name>A0A449I0P2_9BACE</name>
<evidence type="ECO:0000313" key="1">
    <source>
        <dbReference type="EMBL" id="TCO92178.1"/>
    </source>
</evidence>
<dbReference type="Proteomes" id="UP000295600">
    <property type="component" value="Unassembled WGS sequence"/>
</dbReference>
<accession>A0A449I0P2</accession>
<organism evidence="2 4">
    <name type="scientific">Prevotella heparinolytica</name>
    <dbReference type="NCBI Taxonomy" id="28113"/>
    <lineage>
        <taxon>Bacteria</taxon>
        <taxon>Pseudomonadati</taxon>
        <taxon>Bacteroidota</taxon>
        <taxon>Bacteroidia</taxon>
        <taxon>Bacteroidales</taxon>
        <taxon>Bacteroidaceae</taxon>
        <taxon>Bacteroides</taxon>
    </lineage>
</organism>
<sequence>MLITFWGIFLSGVAEVVILGSQQKGKICKILFIYMCTLNILF</sequence>
<evidence type="ECO:0000313" key="3">
    <source>
        <dbReference type="Proteomes" id="UP000295600"/>
    </source>
</evidence>